<evidence type="ECO:0000256" key="2">
    <source>
        <dbReference type="ARBA" id="ARBA00004609"/>
    </source>
</evidence>
<evidence type="ECO:0000256" key="7">
    <source>
        <dbReference type="ARBA" id="ARBA00023180"/>
    </source>
</evidence>
<feature type="region of interest" description="Disordered" evidence="9">
    <location>
        <begin position="271"/>
        <end position="309"/>
    </location>
</feature>
<evidence type="ECO:0000256" key="4">
    <source>
        <dbReference type="ARBA" id="ARBA00022622"/>
    </source>
</evidence>
<evidence type="ECO:0000256" key="9">
    <source>
        <dbReference type="SAM" id="MobiDB-lite"/>
    </source>
</evidence>
<reference evidence="13" key="1">
    <citation type="submission" date="2011-07" db="EMBL/GenBank/DDBJ databases">
        <title>Divergent evolution of antigenic variation in African trypanosomes.</title>
        <authorList>
            <person name="Jackson A.P."/>
            <person name="Berry A."/>
            <person name="Allison H.C."/>
            <person name="Burton P."/>
            <person name="Anderson J."/>
            <person name="Aslett M."/>
            <person name="Brown R."/>
            <person name="Corton N."/>
            <person name="Harris D."/>
            <person name="Hauser H."/>
            <person name="Gamble J."/>
            <person name="Gilderthorp R."/>
            <person name="McQuillan J."/>
            <person name="Quail M.A."/>
            <person name="Sanders M."/>
            <person name="Van Tonder A."/>
            <person name="Ginger M.L."/>
            <person name="Donelson J.E."/>
            <person name="Field M.C."/>
            <person name="Barry J.D."/>
            <person name="Berriman M."/>
            <person name="Hertz-Fowler C."/>
        </authorList>
    </citation>
    <scope>NUCLEOTIDE SEQUENCE [LARGE SCALE GENOMIC DNA]</scope>
    <source>
        <strain evidence="13">IL3000</strain>
    </source>
</reference>
<dbReference type="EMBL" id="CAEQ01001525">
    <property type="protein sequence ID" value="CCD14468.1"/>
    <property type="molecule type" value="Genomic_DNA"/>
</dbReference>
<evidence type="ECO:0000256" key="10">
    <source>
        <dbReference type="SAM" id="SignalP"/>
    </source>
</evidence>
<keyword evidence="3" id="KW-1003">Cell membrane</keyword>
<comment type="caution">
    <text evidence="12">The sequence shown here is derived from an EMBL/GenBank/DDBJ whole genome shotgun (WGS) entry which is preliminary data.</text>
</comment>
<organism evidence="12 13">
    <name type="scientific">Trypanosoma congolense (strain IL3000)</name>
    <dbReference type="NCBI Taxonomy" id="1068625"/>
    <lineage>
        <taxon>Eukaryota</taxon>
        <taxon>Discoba</taxon>
        <taxon>Euglenozoa</taxon>
        <taxon>Kinetoplastea</taxon>
        <taxon>Metakinetoplastina</taxon>
        <taxon>Trypanosomatida</taxon>
        <taxon>Trypanosomatidae</taxon>
        <taxon>Trypanosoma</taxon>
        <taxon>Nannomonas</taxon>
    </lineage>
</organism>
<feature type="chain" id="PRO_5003390090" evidence="10">
    <location>
        <begin position="25"/>
        <end position="344"/>
    </location>
</feature>
<keyword evidence="6" id="KW-0472">Membrane</keyword>
<feature type="compositionally biased region" description="Basic and acidic residues" evidence="9">
    <location>
        <begin position="271"/>
        <end position="290"/>
    </location>
</feature>
<dbReference type="Proteomes" id="UP000000702">
    <property type="component" value="Unassembled WGS sequence"/>
</dbReference>
<feature type="compositionally biased region" description="Polar residues" evidence="9">
    <location>
        <begin position="291"/>
        <end position="309"/>
    </location>
</feature>
<feature type="signal peptide" evidence="10">
    <location>
        <begin position="1"/>
        <end position="24"/>
    </location>
</feature>
<evidence type="ECO:0000256" key="3">
    <source>
        <dbReference type="ARBA" id="ARBA00022475"/>
    </source>
</evidence>
<evidence type="ECO:0000313" key="12">
    <source>
        <dbReference type="EMBL" id="CCD14468.1"/>
    </source>
</evidence>
<evidence type="ECO:0000256" key="1">
    <source>
        <dbReference type="ARBA" id="ARBA00002523"/>
    </source>
</evidence>
<gene>
    <name evidence="12" type="ORF">TCIL3000_0_50780</name>
</gene>
<keyword evidence="8" id="KW-0449">Lipoprotein</keyword>
<dbReference type="GO" id="GO:0005886">
    <property type="term" value="C:plasma membrane"/>
    <property type="evidence" value="ECO:0007669"/>
    <property type="project" value="UniProtKB-SubCell"/>
</dbReference>
<protein>
    <submittedName>
        <fullName evidence="12">Variant surface glycoprotein</fullName>
    </submittedName>
</protein>
<evidence type="ECO:0000313" key="13">
    <source>
        <dbReference type="Proteomes" id="UP000000702"/>
    </source>
</evidence>
<dbReference type="InterPro" id="IPR025932">
    <property type="entry name" value="Trypano_VSG_B_N_dom"/>
</dbReference>
<evidence type="ECO:0000256" key="6">
    <source>
        <dbReference type="ARBA" id="ARBA00023136"/>
    </source>
</evidence>
<accession>F9WB37</accession>
<dbReference type="AlphaFoldDB" id="F9WB37"/>
<evidence type="ECO:0000256" key="5">
    <source>
        <dbReference type="ARBA" id="ARBA00022729"/>
    </source>
</evidence>
<keyword evidence="5 10" id="KW-0732">Signal</keyword>
<sequence>MIESRTMKIWIVAILCVSVVEFGAQESGELSGKTDHNKEEHERLCGVLKAAVGRWGISGEGLLEPLKTALHRTIFGYGSVEQKVEKLRNALPEVYKGGDLDRAMLCGEPKFEEVHQPRWSGHSAPHDVVCLCTVGNNSFPLNGTGSPSSTLCGRGKIELKAGEKKGWTSSGKGEDQITATWDNVTKPCLEGSGKGENLKEALETFIAALKTMPSTKGRQGMQLGEGTPDDSYACTGSPTRGVCVEYYPNLTDAKIWWVDLDEALKKDEQIQKQRAEEERRKQQDEAEKQNSQKAEALTSGPQTNNQTEQHRNANLTEKLRKLNLTSGTPITLPSSWLLRALLLI</sequence>
<dbReference type="VEuPathDB" id="TriTrypDB:TcIL3000_0_50780"/>
<keyword evidence="13" id="KW-1185">Reference proteome</keyword>
<name>F9WB37_TRYCI</name>
<keyword evidence="4" id="KW-0336">GPI-anchor</keyword>
<evidence type="ECO:0000256" key="8">
    <source>
        <dbReference type="ARBA" id="ARBA00023288"/>
    </source>
</evidence>
<evidence type="ECO:0000259" key="11">
    <source>
        <dbReference type="Pfam" id="PF13206"/>
    </source>
</evidence>
<comment type="subcellular location">
    <subcellularLocation>
        <location evidence="2">Cell membrane</location>
        <topology evidence="2">Lipid-anchor</topology>
        <topology evidence="2">GPI-anchor</topology>
    </subcellularLocation>
</comment>
<dbReference type="GO" id="GO:0098552">
    <property type="term" value="C:side of membrane"/>
    <property type="evidence" value="ECO:0007669"/>
    <property type="project" value="UniProtKB-KW"/>
</dbReference>
<feature type="domain" description="Trypanosome variant surface glycoprotein B-type N-terminal" evidence="11">
    <location>
        <begin position="66"/>
        <end position="282"/>
    </location>
</feature>
<proteinExistence type="predicted"/>
<comment type="function">
    <text evidence="1">VSG forms a coat on the surface of the parasite. The trypanosome evades the immune response of the host by expressing a series of antigenically distinct VSGs from an estimated 1000 VSG genes.</text>
</comment>
<reference evidence="12 13" key="2">
    <citation type="journal article" date="2012" name="Proc. Natl. Acad. Sci. U.S.A.">
        <title>Antigenic diversity is generated by distinct evolutionary mechanisms in African trypanosome species.</title>
        <authorList>
            <person name="Jackson A.P."/>
            <person name="Berry A."/>
            <person name="Aslett M."/>
            <person name="Allison H.C."/>
            <person name="Burton P."/>
            <person name="Vavrova-Anderson J."/>
            <person name="Brown R."/>
            <person name="Browne H."/>
            <person name="Corton N."/>
            <person name="Hauser H."/>
            <person name="Gamble J."/>
            <person name="Gilderthorp R."/>
            <person name="Marcello L."/>
            <person name="McQuillan J."/>
            <person name="Otto T.D."/>
            <person name="Quail M.A."/>
            <person name="Sanders M.J."/>
            <person name="van Tonder A."/>
            <person name="Ginger M.L."/>
            <person name="Field M.C."/>
            <person name="Barry J.D."/>
            <person name="Hertz-Fowler C."/>
            <person name="Berriman M."/>
        </authorList>
    </citation>
    <scope>NUCLEOTIDE SEQUENCE [LARGE SCALE GENOMIC DNA]</scope>
    <source>
        <strain evidence="12 13">IL3000</strain>
    </source>
</reference>
<keyword evidence="7" id="KW-0325">Glycoprotein</keyword>
<dbReference type="Pfam" id="PF13206">
    <property type="entry name" value="VSG_B"/>
    <property type="match status" value="1"/>
</dbReference>